<evidence type="ECO:0000256" key="5">
    <source>
        <dbReference type="SAM" id="Phobius"/>
    </source>
</evidence>
<feature type="transmembrane region" description="Helical" evidence="5">
    <location>
        <begin position="90"/>
        <end position="111"/>
    </location>
</feature>
<feature type="transmembrane region" description="Helical" evidence="5">
    <location>
        <begin position="123"/>
        <end position="146"/>
    </location>
</feature>
<dbReference type="CDD" id="cd17323">
    <property type="entry name" value="MFS_Tpo1_MDR_like"/>
    <property type="match status" value="1"/>
</dbReference>
<evidence type="ECO:0000313" key="7">
    <source>
        <dbReference type="EMBL" id="KAJ2921551.1"/>
    </source>
</evidence>
<dbReference type="InterPro" id="IPR011701">
    <property type="entry name" value="MFS"/>
</dbReference>
<feature type="transmembrane region" description="Helical" evidence="5">
    <location>
        <begin position="292"/>
        <end position="314"/>
    </location>
</feature>
<dbReference type="Gene3D" id="1.20.1720.10">
    <property type="entry name" value="Multidrug resistance protein D"/>
    <property type="match status" value="1"/>
</dbReference>
<feature type="transmembrane region" description="Helical" evidence="5">
    <location>
        <begin position="258"/>
        <end position="285"/>
    </location>
</feature>
<dbReference type="InterPro" id="IPR020846">
    <property type="entry name" value="MFS_dom"/>
</dbReference>
<dbReference type="PROSITE" id="PS50850">
    <property type="entry name" value="MFS"/>
    <property type="match status" value="1"/>
</dbReference>
<dbReference type="InterPro" id="IPR036259">
    <property type="entry name" value="MFS_trans_sf"/>
</dbReference>
<feature type="transmembrane region" description="Helical" evidence="5">
    <location>
        <begin position="34"/>
        <end position="53"/>
    </location>
</feature>
<evidence type="ECO:0000259" key="6">
    <source>
        <dbReference type="PROSITE" id="PS50850"/>
    </source>
</evidence>
<keyword evidence="3 5" id="KW-1133">Transmembrane helix</keyword>
<feature type="transmembrane region" description="Helical" evidence="5">
    <location>
        <begin position="191"/>
        <end position="210"/>
    </location>
</feature>
<evidence type="ECO:0000256" key="4">
    <source>
        <dbReference type="ARBA" id="ARBA00023136"/>
    </source>
</evidence>
<dbReference type="PANTHER" id="PTHR23502:SF173">
    <property type="entry name" value="MFS-MULTIDRUG-RESISTANCE TRANSPORTER-RELATED"/>
    <property type="match status" value="1"/>
</dbReference>
<sequence>MASGLLVLNATFASSSPSGIFPHIVKEFQMSEKLGVLTLSLFVTGYCVGPILWGPLSELYGRRPIHVWPYLGFMGFLVGAALAPNTASILVFRFLAGTFAAAPLTNTGALISDVWDADMRGKALAIFAVAPFAGPALGPTVAGFIGDNSSWRNLFWVVAGFFVYGCLYLLFEAYPIVFSQGHGFNAGISGLMLLPIPIGGVLAVILYIGHYNPQYEAEMKRLAPKPVPPEFRLDMTFVACPLFAVSFFWFGWTSFPSISFWAPLSAGLLMGFSIQIIFLGLFNYLVDAYIKVAASALASTTIVRSLFGAGFPLFGGDMYKALDPRWASTVIGFIAIALVPIPIVLKRYGPLLRRRSKYCPVEDSDVETETT</sequence>
<keyword evidence="4 5" id="KW-0472">Membrane</keyword>
<gene>
    <name evidence="7" type="ORF">H1R20_g15536</name>
</gene>
<evidence type="ECO:0000313" key="8">
    <source>
        <dbReference type="Proteomes" id="UP001140091"/>
    </source>
</evidence>
<feature type="transmembrane region" description="Helical" evidence="5">
    <location>
        <begin position="231"/>
        <end position="252"/>
    </location>
</feature>
<evidence type="ECO:0000256" key="1">
    <source>
        <dbReference type="ARBA" id="ARBA00004141"/>
    </source>
</evidence>
<proteinExistence type="predicted"/>
<name>A0A9W8IQP1_9AGAR</name>
<dbReference type="AlphaFoldDB" id="A0A9W8IQP1"/>
<keyword evidence="2 5" id="KW-0812">Transmembrane</keyword>
<dbReference type="Gene3D" id="1.20.1250.20">
    <property type="entry name" value="MFS general substrate transporter like domains"/>
    <property type="match status" value="1"/>
</dbReference>
<feature type="transmembrane region" description="Helical" evidence="5">
    <location>
        <begin position="326"/>
        <end position="345"/>
    </location>
</feature>
<feature type="transmembrane region" description="Helical" evidence="5">
    <location>
        <begin position="65"/>
        <end position="83"/>
    </location>
</feature>
<dbReference type="EMBL" id="JANBPK010001581">
    <property type="protein sequence ID" value="KAJ2921551.1"/>
    <property type="molecule type" value="Genomic_DNA"/>
</dbReference>
<evidence type="ECO:0000256" key="2">
    <source>
        <dbReference type="ARBA" id="ARBA00022692"/>
    </source>
</evidence>
<feature type="non-terminal residue" evidence="7">
    <location>
        <position position="371"/>
    </location>
</feature>
<dbReference type="Pfam" id="PF07690">
    <property type="entry name" value="MFS_1"/>
    <property type="match status" value="1"/>
</dbReference>
<dbReference type="Proteomes" id="UP001140091">
    <property type="component" value="Unassembled WGS sequence"/>
</dbReference>
<organism evidence="7 8">
    <name type="scientific">Candolleomyces eurysporus</name>
    <dbReference type="NCBI Taxonomy" id="2828524"/>
    <lineage>
        <taxon>Eukaryota</taxon>
        <taxon>Fungi</taxon>
        <taxon>Dikarya</taxon>
        <taxon>Basidiomycota</taxon>
        <taxon>Agaricomycotina</taxon>
        <taxon>Agaricomycetes</taxon>
        <taxon>Agaricomycetidae</taxon>
        <taxon>Agaricales</taxon>
        <taxon>Agaricineae</taxon>
        <taxon>Psathyrellaceae</taxon>
        <taxon>Candolleomyces</taxon>
    </lineage>
</organism>
<dbReference type="SUPFAM" id="SSF103473">
    <property type="entry name" value="MFS general substrate transporter"/>
    <property type="match status" value="1"/>
</dbReference>
<evidence type="ECO:0000256" key="3">
    <source>
        <dbReference type="ARBA" id="ARBA00022989"/>
    </source>
</evidence>
<accession>A0A9W8IQP1</accession>
<reference evidence="7" key="1">
    <citation type="submission" date="2022-06" db="EMBL/GenBank/DDBJ databases">
        <title>Genome Sequence of Candolleomyces eurysporus.</title>
        <authorList>
            <person name="Buettner E."/>
        </authorList>
    </citation>
    <scope>NUCLEOTIDE SEQUENCE</scope>
    <source>
        <strain evidence="7">VTCC 930004</strain>
    </source>
</reference>
<feature type="transmembrane region" description="Helical" evidence="5">
    <location>
        <begin position="153"/>
        <end position="171"/>
    </location>
</feature>
<comment type="caution">
    <text evidence="7">The sequence shown here is derived from an EMBL/GenBank/DDBJ whole genome shotgun (WGS) entry which is preliminary data.</text>
</comment>
<protein>
    <recommendedName>
        <fullName evidence="6">Major facilitator superfamily (MFS) profile domain-containing protein</fullName>
    </recommendedName>
</protein>
<keyword evidence="8" id="KW-1185">Reference proteome</keyword>
<comment type="subcellular location">
    <subcellularLocation>
        <location evidence="1">Membrane</location>
        <topology evidence="1">Multi-pass membrane protein</topology>
    </subcellularLocation>
</comment>
<dbReference type="GO" id="GO:0005886">
    <property type="term" value="C:plasma membrane"/>
    <property type="evidence" value="ECO:0007669"/>
    <property type="project" value="TreeGrafter"/>
</dbReference>
<dbReference type="PANTHER" id="PTHR23502">
    <property type="entry name" value="MAJOR FACILITATOR SUPERFAMILY"/>
    <property type="match status" value="1"/>
</dbReference>
<dbReference type="GO" id="GO:0022857">
    <property type="term" value="F:transmembrane transporter activity"/>
    <property type="evidence" value="ECO:0007669"/>
    <property type="project" value="InterPro"/>
</dbReference>
<dbReference type="OrthoDB" id="9986881at2759"/>
<feature type="domain" description="Major facilitator superfamily (MFS) profile" evidence="6">
    <location>
        <begin position="1"/>
        <end position="371"/>
    </location>
</feature>